<dbReference type="GO" id="GO:0005669">
    <property type="term" value="C:transcription factor TFIID complex"/>
    <property type="evidence" value="ECO:0007669"/>
    <property type="project" value="InterPro"/>
</dbReference>
<feature type="compositionally biased region" description="Basic and acidic residues" evidence="9">
    <location>
        <begin position="1384"/>
        <end position="1402"/>
    </location>
</feature>
<reference evidence="12" key="1">
    <citation type="submission" date="2023-06" db="EMBL/GenBank/DDBJ databases">
        <title>Genome-scale phylogeny and comparative genomics of the fungal order Sordariales.</title>
        <authorList>
            <consortium name="Lawrence Berkeley National Laboratory"/>
            <person name="Hensen N."/>
            <person name="Bonometti L."/>
            <person name="Westerberg I."/>
            <person name="Brannstrom I.O."/>
            <person name="Guillou S."/>
            <person name="Cros-Aarteil S."/>
            <person name="Calhoun S."/>
            <person name="Haridas S."/>
            <person name="Kuo A."/>
            <person name="Mondo S."/>
            <person name="Pangilinan J."/>
            <person name="Riley R."/>
            <person name="Labutti K."/>
            <person name="Andreopoulos B."/>
            <person name="Lipzen A."/>
            <person name="Chen C."/>
            <person name="Yanf M."/>
            <person name="Daum C."/>
            <person name="Ng V."/>
            <person name="Clum A."/>
            <person name="Steindorff A."/>
            <person name="Ohm R."/>
            <person name="Martin F."/>
            <person name="Silar P."/>
            <person name="Natvig D."/>
            <person name="Lalanne C."/>
            <person name="Gautier V."/>
            <person name="Ament-Velasquez S.L."/>
            <person name="Kruys A."/>
            <person name="Hutchinson M.I."/>
            <person name="Powell A.J."/>
            <person name="Barry K."/>
            <person name="Miller A.N."/>
            <person name="Grigoriev I.V."/>
            <person name="Debuchy R."/>
            <person name="Gladieux P."/>
            <person name="Thoren M.H."/>
            <person name="Johannesson H."/>
        </authorList>
    </citation>
    <scope>NUCLEOTIDE SEQUENCE</scope>
    <source>
        <strain evidence="12">8032-3</strain>
    </source>
</reference>
<dbReference type="GO" id="GO:0016251">
    <property type="term" value="F:RNA polymerase II general transcription initiation factor activity"/>
    <property type="evidence" value="ECO:0007669"/>
    <property type="project" value="TreeGrafter"/>
</dbReference>
<dbReference type="InterPro" id="IPR042097">
    <property type="entry name" value="Aminopeptidase_N-like_N_sf"/>
</dbReference>
<evidence type="ECO:0000256" key="4">
    <source>
        <dbReference type="ARBA" id="ARBA00023015"/>
    </source>
</evidence>
<gene>
    <name evidence="12" type="ORF">QBC33DRAFT_185289</name>
</gene>
<evidence type="ECO:0000256" key="2">
    <source>
        <dbReference type="ARBA" id="ARBA00010937"/>
    </source>
</evidence>
<dbReference type="InterPro" id="IPR027268">
    <property type="entry name" value="Peptidase_M4/M1_CTD_sf"/>
</dbReference>
<feature type="compositionally biased region" description="Low complexity" evidence="9">
    <location>
        <begin position="1440"/>
        <end position="1472"/>
    </location>
</feature>
<evidence type="ECO:0000256" key="3">
    <source>
        <dbReference type="ARBA" id="ARBA00017363"/>
    </source>
</evidence>
<dbReference type="RefSeq" id="XP_060281049.1">
    <property type="nucleotide sequence ID" value="XM_060422482.1"/>
</dbReference>
<dbReference type="GO" id="GO:0000976">
    <property type="term" value="F:transcription cis-regulatory region binding"/>
    <property type="evidence" value="ECO:0007669"/>
    <property type="project" value="TreeGrafter"/>
</dbReference>
<dbReference type="PANTHER" id="PTHR15137:SF9">
    <property type="entry name" value="TRANSCRIPTION INITIATION FACTOR TFIID SUBUNIT 2"/>
    <property type="match status" value="1"/>
</dbReference>
<dbReference type="GeneID" id="85305669"/>
<dbReference type="Gene3D" id="1.10.390.10">
    <property type="entry name" value="Neutral Protease Domain 2"/>
    <property type="match status" value="1"/>
</dbReference>
<comment type="function">
    <text evidence="7">Functions as a component of the DNA-binding general transcription factor complex TFIID. Binding of TFIID to a promoter (with or without TATA element) is the initial step in pre-initiation complex (PIC) formation. TFIID plays a key role in the regulation of gene expression by RNA polymerase II through different activities such as transcription activator interaction, core promoter recognition and selectivity, TFIIA and TFIIB interaction, chromatin modification (histone acetylation by TAF1), facilitation of DNA opening and initiation of transcription.</text>
</comment>
<evidence type="ECO:0000256" key="9">
    <source>
        <dbReference type="SAM" id="MobiDB-lite"/>
    </source>
</evidence>
<evidence type="ECO:0000313" key="12">
    <source>
        <dbReference type="EMBL" id="KAK1764836.1"/>
    </source>
</evidence>
<dbReference type="Gene3D" id="2.60.40.1730">
    <property type="entry name" value="tricorn interacting facor f3 domain"/>
    <property type="match status" value="1"/>
</dbReference>
<comment type="similarity">
    <text evidence="2">Belongs to the TAF2 family.</text>
</comment>
<dbReference type="InterPro" id="IPR037813">
    <property type="entry name" value="TAF2"/>
</dbReference>
<feature type="compositionally biased region" description="Low complexity" evidence="9">
    <location>
        <begin position="1479"/>
        <end position="1501"/>
    </location>
</feature>
<dbReference type="InterPro" id="IPR057345">
    <property type="entry name" value="Ig-like_TAF2"/>
</dbReference>
<dbReference type="GO" id="GO:0006367">
    <property type="term" value="P:transcription initiation at RNA polymerase II promoter"/>
    <property type="evidence" value="ECO:0007669"/>
    <property type="project" value="TreeGrafter"/>
</dbReference>
<sequence length="1526" mass="170925">MVGLYDDDPVAEQVVTPEYRGACEPFVVVGQDVEVDINFRDKSVSGVSTLLIFPLVNDLEEISIDARQCDIDTENIYVDGFRTKAWYKDPYDLLEVPHQWQLGAAQHQVMKKRVAPLFPERRPDVPISRREKLMTHSLGCVPHEGSLKISLRPGDLRKDEPRRLLKIKNENNDPEDERNGIKISVPFRSDRIGDGLHFVGIDEGDARYPHVYTRHSVEPGTASCIFPCIDDPGQRHLFNVSIKCPRTLGDVLEQPLATQQASGPVVNGNRKRKHGEASPQQPKSVLIEEDKLLEMTVICSGNLTGEQIDPDDERKKIMTFECQNAAARHIGFVIGPFEHVPLWSEFRTEESDEKLGANAAKIHGYCLPGRADEVRNTCSPIVAAADYFALEFGRYPFDSYKMCFLEDMIPDTAAATSLSLCSSRLLYPSDIIDTDIEVTRKLVHALASQYLGVHIVPNKRSDSWLVVGIQWYMTDLFMRTLCGTNWYKFHLKTLSDRLVESDVGRPSLHDLGEHLHVGDFEGEFMALKAPLVLSILDQRMSKFPGSIGVARVVSQMVSAANISNTEAKTTSVSADDFLKLCEKKSQYRPDTFWEQWVHGSGCPRILVKQKFNKKNLNVDIVVTQVQRHPGFSRPRLLEKDDFWREYQEEIHHVFAGEVQKLFTGPFTVRIHEADGTPYEHYLDIREDDKNGTTWSIPYNTKYKRMKRKGARQKDSSTAVANVDGKNEVQDDDVVYFNMLGDVLSGETDMVNWGLKDWEADVQNAMDQESYEWIRFDCNFEWLCDISTDMPGYMYLAQLQQDRDVVAHQDAMLFWTRGQRHPVASSIETRTLYDRRYYHGVRTMAVEDLPKQAVAEQNYIGMAHLILAFRHFFCYRVVGNSGAEAWPPAPNDFTDKAQYAVQSAMPGAIARIRGDKGRCPRSARSFLLDLLLFNDNSNNEFSDQFYISTLLKALTTSLVNEKHDEDRELIFTLKMDEDDDVELKQFIEKTIEEIDRYRRMDEWTGSYQNIWTTTALECKMRLMKARVIPSAPLEFLQYLQDDNIDLVRIKAYECLIELGMLSKPPILKLLLSVMSTDSSPFVRDRLFKLFCRGIASIAFAEHKVAEKQAAPAEMDLDDGGLIIEQGEAITEARKAKQARREDINAAIAGLKGEAKGNIDLQIGLWRAFQSTTLGLQEKRQILELCQAMFEPEDAILLTFKYPKVWKATRAPPNGNGDKPNKKRCIIHFTSHYRTTPRTPLVLDAPAMPTVEVRPPEPKRIKLQSKPSFSAASGSIGVLPPLVRQPSISVTVPKAPVESIAVQIAARPSTPAMSSPAPAPAPAPLPLALQPSSFQQLNGLKSAEKRPKPPKKRKSDDAEDTERPKKMAKTGGAANARTRVVTLKFTRWDKLREGTRDQIEAERRAKQRAASSTIIATPSRKPSGALPAFALHPSDTSPTPAAPRSSGSISAAGSSKVRKPLPSAAPHQAPAAQPAPGPGQGTAETPAPARAPSTPAETSSAAAKPRTIIRLKLPSLKKGPSPQPPHHP</sequence>
<comment type="subcellular location">
    <subcellularLocation>
        <location evidence="1">Nucleus</location>
    </subcellularLocation>
</comment>
<dbReference type="CDD" id="cd09839">
    <property type="entry name" value="M1_like_TAF2"/>
    <property type="match status" value="1"/>
</dbReference>
<keyword evidence="13" id="KW-1185">Reference proteome</keyword>
<name>A0AAJ0BV54_9PEZI</name>
<dbReference type="Proteomes" id="UP001244011">
    <property type="component" value="Unassembled WGS sequence"/>
</dbReference>
<feature type="region of interest" description="Disordered" evidence="9">
    <location>
        <begin position="256"/>
        <end position="283"/>
    </location>
</feature>
<dbReference type="Pfam" id="PF25316">
    <property type="entry name" value="TAF2_3rd"/>
    <property type="match status" value="1"/>
</dbReference>
<evidence type="ECO:0000256" key="1">
    <source>
        <dbReference type="ARBA" id="ARBA00004123"/>
    </source>
</evidence>
<dbReference type="EMBL" id="MU839018">
    <property type="protein sequence ID" value="KAK1764836.1"/>
    <property type="molecule type" value="Genomic_DNA"/>
</dbReference>
<evidence type="ECO:0000256" key="8">
    <source>
        <dbReference type="ARBA" id="ARBA00076306"/>
    </source>
</evidence>
<comment type="caution">
    <text evidence="12">The sequence shown here is derived from an EMBL/GenBank/DDBJ whole genome shotgun (WGS) entry which is preliminary data.</text>
</comment>
<proteinExistence type="inferred from homology"/>
<evidence type="ECO:0000313" key="13">
    <source>
        <dbReference type="Proteomes" id="UP001244011"/>
    </source>
</evidence>
<accession>A0AAJ0BV54</accession>
<evidence type="ECO:0000259" key="10">
    <source>
        <dbReference type="Pfam" id="PF25316"/>
    </source>
</evidence>
<dbReference type="GO" id="GO:0003682">
    <property type="term" value="F:chromatin binding"/>
    <property type="evidence" value="ECO:0007669"/>
    <property type="project" value="TreeGrafter"/>
</dbReference>
<feature type="domain" description="Transcription initiation factor TFIID subunit 2 TPR repeats" evidence="11">
    <location>
        <begin position="792"/>
        <end position="1091"/>
    </location>
</feature>
<keyword evidence="5" id="KW-0804">Transcription</keyword>
<dbReference type="Pfam" id="PF25577">
    <property type="entry name" value="TPR_TAF2_C"/>
    <property type="match status" value="1"/>
</dbReference>
<dbReference type="PANTHER" id="PTHR15137">
    <property type="entry name" value="TRANSCRIPTION INITIATION FACTOR TFIID"/>
    <property type="match status" value="1"/>
</dbReference>
<evidence type="ECO:0000259" key="11">
    <source>
        <dbReference type="Pfam" id="PF25577"/>
    </source>
</evidence>
<keyword evidence="4" id="KW-0805">Transcription regulation</keyword>
<dbReference type="InterPro" id="IPR057991">
    <property type="entry name" value="TPR_TAF2_C"/>
</dbReference>
<feature type="region of interest" description="Disordered" evidence="9">
    <location>
        <begin position="1338"/>
        <end position="1526"/>
    </location>
</feature>
<feature type="domain" description="Transcription initiation factor TFIID subunit 2 Ig-like" evidence="10">
    <location>
        <begin position="600"/>
        <end position="790"/>
    </location>
</feature>
<evidence type="ECO:0000256" key="5">
    <source>
        <dbReference type="ARBA" id="ARBA00023163"/>
    </source>
</evidence>
<evidence type="ECO:0000256" key="6">
    <source>
        <dbReference type="ARBA" id="ARBA00023242"/>
    </source>
</evidence>
<dbReference type="FunFam" id="1.10.390.10:FF:000011">
    <property type="entry name" value="Transcription initiation factor TFIID subunit"/>
    <property type="match status" value="1"/>
</dbReference>
<evidence type="ECO:0000256" key="7">
    <source>
        <dbReference type="ARBA" id="ARBA00025346"/>
    </source>
</evidence>
<dbReference type="SUPFAM" id="SSF55486">
    <property type="entry name" value="Metalloproteases ('zincins'), catalytic domain"/>
    <property type="match status" value="1"/>
</dbReference>
<feature type="region of interest" description="Disordered" evidence="9">
    <location>
        <begin position="1250"/>
        <end position="1274"/>
    </location>
</feature>
<dbReference type="SUPFAM" id="SSF63737">
    <property type="entry name" value="Leukotriene A4 hydrolase N-terminal domain"/>
    <property type="match status" value="1"/>
</dbReference>
<organism evidence="12 13">
    <name type="scientific">Phialemonium atrogriseum</name>
    <dbReference type="NCBI Taxonomy" id="1093897"/>
    <lineage>
        <taxon>Eukaryota</taxon>
        <taxon>Fungi</taxon>
        <taxon>Dikarya</taxon>
        <taxon>Ascomycota</taxon>
        <taxon>Pezizomycotina</taxon>
        <taxon>Sordariomycetes</taxon>
        <taxon>Sordariomycetidae</taxon>
        <taxon>Cephalothecales</taxon>
        <taxon>Cephalothecaceae</taxon>
        <taxon>Phialemonium</taxon>
    </lineage>
</organism>
<protein>
    <recommendedName>
        <fullName evidence="3">Transcription initiation factor TFIID subunit 2</fullName>
    </recommendedName>
    <alternativeName>
        <fullName evidence="8">TBP-associated factor 2</fullName>
    </alternativeName>
</protein>
<keyword evidence="6" id="KW-0539">Nucleus</keyword>